<organism evidence="2">
    <name type="scientific">Chromera velia CCMP2878</name>
    <dbReference type="NCBI Taxonomy" id="1169474"/>
    <lineage>
        <taxon>Eukaryota</taxon>
        <taxon>Sar</taxon>
        <taxon>Alveolata</taxon>
        <taxon>Colpodellida</taxon>
        <taxon>Chromeraceae</taxon>
        <taxon>Chromera</taxon>
    </lineage>
</organism>
<sequence>MRPLPSTQPVNLTDILRRNSSNPLCDTLTPRELLNLQSTCRVASRLDESVWRRRVEVWYPCLSLSRASYSPSIGGSCGIANQQKQLRRPSSWRQAVLEFDSWVRVLLDSPRAWPAEEGPLVRVWAKSAGHVVEFCQDGGALLSADWAGRVVLHGVEGADGKESGEGGEGGSGVKKLGVVKEKRTLLKVEGKIRSLAVAKTGLVVAGDSDGSVHMITRHSESHTEVHSHRLFGCHVMGVCVLDDPESEEKEGKEVPGDGRPLFLLAVGHSDEEGSKVENLSGDAGRAMEEKGAQVGIWKILEGGRVLEEGQRMAVLVNDQKGNGEQKGVDWAFALERRGRHVVCGLDSGSLVNFHLKQPHGVGRSHSRTVSTVPESNPSVELMRGKVLQTQSEKGIRRLKMTDRYLVVGTLDGTVMFYNLDELTQRQREGMPLREILCFSLRVNKGYGVQSLFVSDEILGTGLRDGNIYFYDMKKLSGLFKDKSAESQVGKQQSVCGSTDKGGEENVDDGGEMQGREVRSRVVPVHQEAVRTAHTRFWPNALHFFAGRFVSGHGGGEMRTW</sequence>
<dbReference type="InterPro" id="IPR036322">
    <property type="entry name" value="WD40_repeat_dom_sf"/>
</dbReference>
<proteinExistence type="predicted"/>
<dbReference type="InterPro" id="IPR015943">
    <property type="entry name" value="WD40/YVTN_repeat-like_dom_sf"/>
</dbReference>
<accession>A0A0G4HW61</accession>
<name>A0A0G4HW61_9ALVE</name>
<dbReference type="SMART" id="SM00320">
    <property type="entry name" value="WD40"/>
    <property type="match status" value="3"/>
</dbReference>
<dbReference type="SUPFAM" id="SSF50978">
    <property type="entry name" value="WD40 repeat-like"/>
    <property type="match status" value="1"/>
</dbReference>
<feature type="region of interest" description="Disordered" evidence="1">
    <location>
        <begin position="493"/>
        <end position="513"/>
    </location>
</feature>
<gene>
    <name evidence="2" type="ORF">Cvel_8993</name>
</gene>
<dbReference type="EMBL" id="CDMZ01004124">
    <property type="protein sequence ID" value="CEM48713.1"/>
    <property type="molecule type" value="Genomic_DNA"/>
</dbReference>
<reference evidence="2" key="1">
    <citation type="submission" date="2014-11" db="EMBL/GenBank/DDBJ databases">
        <authorList>
            <person name="Otto D Thomas"/>
            <person name="Naeem Raeece"/>
        </authorList>
    </citation>
    <scope>NUCLEOTIDE SEQUENCE</scope>
</reference>
<dbReference type="VEuPathDB" id="CryptoDB:Cvel_8993"/>
<evidence type="ECO:0000313" key="2">
    <source>
        <dbReference type="EMBL" id="CEM48713.1"/>
    </source>
</evidence>
<dbReference type="AlphaFoldDB" id="A0A0G4HW61"/>
<protein>
    <submittedName>
        <fullName evidence="2">Uncharacterized protein</fullName>
    </submittedName>
</protein>
<dbReference type="InterPro" id="IPR001680">
    <property type="entry name" value="WD40_rpt"/>
</dbReference>
<evidence type="ECO:0000256" key="1">
    <source>
        <dbReference type="SAM" id="MobiDB-lite"/>
    </source>
</evidence>
<dbReference type="Gene3D" id="2.130.10.10">
    <property type="entry name" value="YVTN repeat-like/Quinoprotein amine dehydrogenase"/>
    <property type="match status" value="1"/>
</dbReference>